<dbReference type="PANTHER" id="PTHR15555">
    <property type="entry name" value="ZINC FINGER HIT DOMAIN CONTAINING PROTEIN 2 PROTEIN FON -RELATED"/>
    <property type="match status" value="1"/>
</dbReference>
<protein>
    <recommendedName>
        <fullName evidence="3">HIT-type domain-containing protein</fullName>
    </recommendedName>
</protein>
<reference evidence="4" key="2">
    <citation type="submission" date="2020-05" db="UniProtKB">
        <authorList>
            <consortium name="EnsemblMetazoa"/>
        </authorList>
    </citation>
    <scope>IDENTIFICATION</scope>
    <source>
        <strain evidence="4">Epiroticus2</strain>
    </source>
</reference>
<feature type="region of interest" description="Disordered" evidence="2">
    <location>
        <begin position="77"/>
        <end position="99"/>
    </location>
</feature>
<dbReference type="GO" id="GO:0008270">
    <property type="term" value="F:zinc ion binding"/>
    <property type="evidence" value="ECO:0007669"/>
    <property type="project" value="UniProtKB-UniRule"/>
</dbReference>
<keyword evidence="1" id="KW-0479">Metal-binding</keyword>
<dbReference type="SUPFAM" id="SSF144232">
    <property type="entry name" value="HIT/MYND zinc finger-like"/>
    <property type="match status" value="1"/>
</dbReference>
<evidence type="ECO:0000313" key="4">
    <source>
        <dbReference type="EnsemblMetazoa" id="AEPI009650-PA"/>
    </source>
</evidence>
<keyword evidence="1" id="KW-0863">Zinc-finger</keyword>
<evidence type="ECO:0000259" key="3">
    <source>
        <dbReference type="PROSITE" id="PS51083"/>
    </source>
</evidence>
<dbReference type="STRING" id="199890.A0A182PRR5"/>
<keyword evidence="5" id="KW-1185">Reference proteome</keyword>
<dbReference type="InterPro" id="IPR039646">
    <property type="entry name" value="ZNHIT2"/>
</dbReference>
<evidence type="ECO:0000256" key="1">
    <source>
        <dbReference type="PROSITE-ProRule" id="PRU00453"/>
    </source>
</evidence>
<dbReference type="EnsemblMetazoa" id="AEPI009650-RA">
    <property type="protein sequence ID" value="AEPI009650-PA"/>
    <property type="gene ID" value="AEPI009650"/>
</dbReference>
<dbReference type="AlphaFoldDB" id="A0A182PRR5"/>
<dbReference type="Gene3D" id="3.30.60.190">
    <property type="match status" value="1"/>
</dbReference>
<reference evidence="5" key="1">
    <citation type="submission" date="2013-03" db="EMBL/GenBank/DDBJ databases">
        <title>The Genome Sequence of Anopheles epiroticus epiroticus2.</title>
        <authorList>
            <consortium name="The Broad Institute Genomics Platform"/>
            <person name="Neafsey D.E."/>
            <person name="Howell P."/>
            <person name="Walker B."/>
            <person name="Young S.K."/>
            <person name="Zeng Q."/>
            <person name="Gargeya S."/>
            <person name="Fitzgerald M."/>
            <person name="Haas B."/>
            <person name="Abouelleil A."/>
            <person name="Allen A.W."/>
            <person name="Alvarado L."/>
            <person name="Arachchi H.M."/>
            <person name="Berlin A.M."/>
            <person name="Chapman S.B."/>
            <person name="Gainer-Dewar J."/>
            <person name="Goldberg J."/>
            <person name="Griggs A."/>
            <person name="Gujja S."/>
            <person name="Hansen M."/>
            <person name="Howarth C."/>
            <person name="Imamovic A."/>
            <person name="Ireland A."/>
            <person name="Larimer J."/>
            <person name="McCowan C."/>
            <person name="Murphy C."/>
            <person name="Pearson M."/>
            <person name="Poon T.W."/>
            <person name="Priest M."/>
            <person name="Roberts A."/>
            <person name="Saif S."/>
            <person name="Shea T."/>
            <person name="Sisk P."/>
            <person name="Sykes S."/>
            <person name="Wortman J."/>
            <person name="Nusbaum C."/>
            <person name="Birren B."/>
        </authorList>
    </citation>
    <scope>NUCLEOTIDE SEQUENCE [LARGE SCALE GENOMIC DNA]</scope>
    <source>
        <strain evidence="5">Epiroticus2</strain>
    </source>
</reference>
<dbReference type="Proteomes" id="UP000075885">
    <property type="component" value="Unassembled WGS sequence"/>
</dbReference>
<dbReference type="InterPro" id="IPR007529">
    <property type="entry name" value="Znf_HIT"/>
</dbReference>
<sequence>MESTSCSKTQAKYNCPRCNILYCSVQCYRSQQHLECSEGFYRENVVEELALQKAEADASKSTKSMLEILQRIEQTDALRDEESSRGAASDPEYVNGELDSDDEALEDELASRLDGIDLDNAAAVWDRLTTTEKEEFQRFVENGDIVKMLPEPNTWWAHDYKVSLVQPAKKQSEQETKMLEACPKLVKNIPKLSDILPNVPSPAGMYTKTL</sequence>
<name>A0A182PRR5_9DIPT</name>
<dbReference type="PANTHER" id="PTHR15555:SF0">
    <property type="entry name" value="ZINC FINGER HIT DOMAIN-CONTAINING PROTEIN 2"/>
    <property type="match status" value="1"/>
</dbReference>
<keyword evidence="1" id="KW-0862">Zinc</keyword>
<evidence type="ECO:0000256" key="2">
    <source>
        <dbReference type="SAM" id="MobiDB-lite"/>
    </source>
</evidence>
<dbReference type="PROSITE" id="PS51083">
    <property type="entry name" value="ZF_HIT"/>
    <property type="match status" value="1"/>
</dbReference>
<organism evidence="4 5">
    <name type="scientific">Anopheles epiroticus</name>
    <dbReference type="NCBI Taxonomy" id="199890"/>
    <lineage>
        <taxon>Eukaryota</taxon>
        <taxon>Metazoa</taxon>
        <taxon>Ecdysozoa</taxon>
        <taxon>Arthropoda</taxon>
        <taxon>Hexapoda</taxon>
        <taxon>Insecta</taxon>
        <taxon>Pterygota</taxon>
        <taxon>Neoptera</taxon>
        <taxon>Endopterygota</taxon>
        <taxon>Diptera</taxon>
        <taxon>Nematocera</taxon>
        <taxon>Culicoidea</taxon>
        <taxon>Culicidae</taxon>
        <taxon>Anophelinae</taxon>
        <taxon>Anopheles</taxon>
    </lineage>
</organism>
<accession>A0A182PRR5</accession>
<evidence type="ECO:0000313" key="5">
    <source>
        <dbReference type="Proteomes" id="UP000075885"/>
    </source>
</evidence>
<dbReference type="Pfam" id="PF04438">
    <property type="entry name" value="zf-HIT"/>
    <property type="match status" value="1"/>
</dbReference>
<dbReference type="VEuPathDB" id="VectorBase:AEPI009650"/>
<proteinExistence type="predicted"/>
<feature type="domain" description="HIT-type" evidence="3">
    <location>
        <begin position="3"/>
        <end position="36"/>
    </location>
</feature>
<dbReference type="CDD" id="cd23024">
    <property type="entry name" value="zf-HIT_ZNHIT2-3"/>
    <property type="match status" value="1"/>
</dbReference>